<organism evidence="1 2">
    <name type="scientific">Varanus komodoensis</name>
    <name type="common">Komodo dragon</name>
    <dbReference type="NCBI Taxonomy" id="61221"/>
    <lineage>
        <taxon>Eukaryota</taxon>
        <taxon>Metazoa</taxon>
        <taxon>Chordata</taxon>
        <taxon>Craniata</taxon>
        <taxon>Vertebrata</taxon>
        <taxon>Euteleostomi</taxon>
        <taxon>Lepidosauria</taxon>
        <taxon>Squamata</taxon>
        <taxon>Bifurcata</taxon>
        <taxon>Unidentata</taxon>
        <taxon>Episquamata</taxon>
        <taxon>Toxicofera</taxon>
        <taxon>Anguimorpha</taxon>
        <taxon>Paleoanguimorpha</taxon>
        <taxon>Varanoidea</taxon>
        <taxon>Varanidae</taxon>
        <taxon>Varanus</taxon>
    </lineage>
</organism>
<dbReference type="PANTHER" id="PTHR34921:SF1">
    <property type="entry name" value="MEIOTIC RECOMBINATION PROTEIN REC114"/>
    <property type="match status" value="1"/>
</dbReference>
<keyword evidence="2" id="KW-1185">Reference proteome</keyword>
<dbReference type="Pfam" id="PF15165">
    <property type="entry name" value="REC114-like"/>
    <property type="match status" value="1"/>
</dbReference>
<sequence>MATNSDNNNLWITCNQASCSEEEQPLPSQVPGTEQSRESSSCLSATEWQLRRYGRFMPGALGTASGSWEVLESSKESGFLVLTIVISGHFFISREKEVLEGFSLIDASQWLKIVRSADCMLFGSKLKNKQRMFRVQFMGDSKTHAEEHCCQCMQKLADYVPLQEMDAARQELRQGHSLTLDGESQLKDAEQNVPMQHNAENVSPAQGRLSVSEVAQYIRTTNIELPFAYQQSMWNAEDL</sequence>
<protein>
    <submittedName>
        <fullName evidence="1">REC114 meiotic recombination protein</fullName>
    </submittedName>
</protein>
<name>A0A8D2L8C8_VARKO</name>
<dbReference type="PANTHER" id="PTHR34921">
    <property type="entry name" value="MEIOTIC RECOMBINATION PROTEIN REC114"/>
    <property type="match status" value="1"/>
</dbReference>
<dbReference type="Ensembl" id="ENSVKKT00000018662.1">
    <property type="protein sequence ID" value="ENSVKKP00000018201.1"/>
    <property type="gene ID" value="ENSVKKG00000012417.1"/>
</dbReference>
<dbReference type="Proteomes" id="UP000694545">
    <property type="component" value="Unplaced"/>
</dbReference>
<proteinExistence type="predicted"/>
<reference evidence="1" key="1">
    <citation type="submission" date="2025-08" db="UniProtKB">
        <authorList>
            <consortium name="Ensembl"/>
        </authorList>
    </citation>
    <scope>IDENTIFICATION</scope>
</reference>
<evidence type="ECO:0000313" key="1">
    <source>
        <dbReference type="Ensembl" id="ENSVKKP00000018201.1"/>
    </source>
</evidence>
<reference evidence="1" key="2">
    <citation type="submission" date="2025-09" db="UniProtKB">
        <authorList>
            <consortium name="Ensembl"/>
        </authorList>
    </citation>
    <scope>IDENTIFICATION</scope>
</reference>
<dbReference type="AlphaFoldDB" id="A0A8D2L8C8"/>
<dbReference type="InterPro" id="IPR029168">
    <property type="entry name" value="REC114L"/>
</dbReference>
<accession>A0A8D2L8C8</accession>
<evidence type="ECO:0000313" key="2">
    <source>
        <dbReference type="Proteomes" id="UP000694545"/>
    </source>
</evidence>